<accession>A0ABS2DB50</accession>
<evidence type="ECO:0000256" key="4">
    <source>
        <dbReference type="ARBA" id="ARBA00022989"/>
    </source>
</evidence>
<feature type="transmembrane region" description="Helical" evidence="6">
    <location>
        <begin position="21"/>
        <end position="44"/>
    </location>
</feature>
<protein>
    <recommendedName>
        <fullName evidence="7">ABC3 transporter permease C-terminal domain-containing protein</fullName>
    </recommendedName>
</protein>
<feature type="transmembrane region" description="Helical" evidence="6">
    <location>
        <begin position="229"/>
        <end position="253"/>
    </location>
</feature>
<gene>
    <name evidence="8" type="ORF">ILT43_17410</name>
</gene>
<keyword evidence="5 6" id="KW-0472">Membrane</keyword>
<feature type="transmembrane region" description="Helical" evidence="6">
    <location>
        <begin position="273"/>
        <end position="295"/>
    </location>
</feature>
<dbReference type="RefSeq" id="WP_204200257.1">
    <property type="nucleotide sequence ID" value="NZ_JAFEMC010000006.1"/>
</dbReference>
<dbReference type="EMBL" id="JAFEMC010000006">
    <property type="protein sequence ID" value="MBM6578164.1"/>
    <property type="molecule type" value="Genomic_DNA"/>
</dbReference>
<evidence type="ECO:0000256" key="6">
    <source>
        <dbReference type="SAM" id="Phobius"/>
    </source>
</evidence>
<evidence type="ECO:0000313" key="8">
    <source>
        <dbReference type="EMBL" id="MBM6578164.1"/>
    </source>
</evidence>
<comment type="subcellular location">
    <subcellularLocation>
        <location evidence="1">Cell membrane</location>
        <topology evidence="1">Multi-pass membrane protein</topology>
    </subcellularLocation>
</comment>
<sequence length="303" mass="31508">MTLFAARRRPDTTRLLDEAGGVRAMTWVMAIMVFLTVLAAALGLGTASAGRLLDRQLAGRLTVQVVEGEAARRDAAAARVLAVLRTMPEVAQATPVDRAELTRLLRPWLGSDAADAGLPVPAMIDVDLAANEDGAAEDRAADRVVARVTAASKAARVDRHARWMSPVSGLMRSVTWLAAGVVLLMAGATAAVVVLAARAGLEAHRATIEVMHMLGSTDVQVARLFQRRIALDTGIGGIVGTVVALGVIALIGGQLAALGSELIGGVTLGPADWVLLAILPLGFVALAMAAARFAVTRALRRTL</sequence>
<keyword evidence="4 6" id="KW-1133">Transmembrane helix</keyword>
<dbReference type="InterPro" id="IPR004513">
    <property type="entry name" value="FtsX"/>
</dbReference>
<keyword evidence="9" id="KW-1185">Reference proteome</keyword>
<dbReference type="PANTHER" id="PTHR47755:SF1">
    <property type="entry name" value="CELL DIVISION PROTEIN FTSX"/>
    <property type="match status" value="1"/>
</dbReference>
<dbReference type="Pfam" id="PF02687">
    <property type="entry name" value="FtsX"/>
    <property type="match status" value="1"/>
</dbReference>
<comment type="caution">
    <text evidence="8">The sequence shown here is derived from an EMBL/GenBank/DDBJ whole genome shotgun (WGS) entry which is preliminary data.</text>
</comment>
<evidence type="ECO:0000313" key="9">
    <source>
        <dbReference type="Proteomes" id="UP000763641"/>
    </source>
</evidence>
<evidence type="ECO:0000256" key="5">
    <source>
        <dbReference type="ARBA" id="ARBA00023136"/>
    </source>
</evidence>
<evidence type="ECO:0000256" key="1">
    <source>
        <dbReference type="ARBA" id="ARBA00004651"/>
    </source>
</evidence>
<evidence type="ECO:0000256" key="3">
    <source>
        <dbReference type="ARBA" id="ARBA00022692"/>
    </source>
</evidence>
<dbReference type="PANTHER" id="PTHR47755">
    <property type="entry name" value="CELL DIVISION PROTEIN FTSX"/>
    <property type="match status" value="1"/>
</dbReference>
<keyword evidence="2" id="KW-1003">Cell membrane</keyword>
<reference evidence="8 9" key="1">
    <citation type="submission" date="2020-12" db="EMBL/GenBank/DDBJ databases">
        <title>Sphingomonas sp.</title>
        <authorList>
            <person name="Kim M.K."/>
        </authorList>
    </citation>
    <scope>NUCLEOTIDE SEQUENCE [LARGE SCALE GENOMIC DNA]</scope>
    <source>
        <strain evidence="8 9">BT552</strain>
    </source>
</reference>
<evidence type="ECO:0000259" key="7">
    <source>
        <dbReference type="Pfam" id="PF02687"/>
    </source>
</evidence>
<organism evidence="8 9">
    <name type="scientific">Sphingomonas longa</name>
    <dbReference type="NCBI Taxonomy" id="2778730"/>
    <lineage>
        <taxon>Bacteria</taxon>
        <taxon>Pseudomonadati</taxon>
        <taxon>Pseudomonadota</taxon>
        <taxon>Alphaproteobacteria</taxon>
        <taxon>Sphingomonadales</taxon>
        <taxon>Sphingomonadaceae</taxon>
        <taxon>Sphingomonas</taxon>
    </lineage>
</organism>
<feature type="domain" description="ABC3 transporter permease C-terminal" evidence="7">
    <location>
        <begin position="181"/>
        <end position="298"/>
    </location>
</feature>
<name>A0ABS2DB50_9SPHN</name>
<proteinExistence type="predicted"/>
<keyword evidence="3 6" id="KW-0812">Transmembrane</keyword>
<dbReference type="InterPro" id="IPR003838">
    <property type="entry name" value="ABC3_permease_C"/>
</dbReference>
<dbReference type="Proteomes" id="UP000763641">
    <property type="component" value="Unassembled WGS sequence"/>
</dbReference>
<feature type="transmembrane region" description="Helical" evidence="6">
    <location>
        <begin position="174"/>
        <end position="197"/>
    </location>
</feature>
<evidence type="ECO:0000256" key="2">
    <source>
        <dbReference type="ARBA" id="ARBA00022475"/>
    </source>
</evidence>